<dbReference type="OrthoDB" id="32195at2"/>
<keyword evidence="2" id="KW-1185">Reference proteome</keyword>
<proteinExistence type="predicted"/>
<dbReference type="SUPFAM" id="SSF53335">
    <property type="entry name" value="S-adenosyl-L-methionine-dependent methyltransferases"/>
    <property type="match status" value="1"/>
</dbReference>
<sequence>MRTIDNPAQLKLDLFTPQPVNAQSDRIPEVRYLHPQPISSRSLKLADKLDKLAATMQTTIDSKLHPAIGQQNITARRSRIAAGMREEGEHLALIQRLLEGLAQSHRTGTCPPQFAKIDNRKQLADLATLCRWHEEDSKYLQDSFTYGYSIVERLVQFGIRSKDEAIVAVELLGKLCSSNPAPEIDRSVEKANELRRRAIYTKVPDFFPTPPEIIDRMLQLARIETTHRVLDPSAGAGDLCLAVRKLGAVVECFEINSDLHQALTLLDFQPLDRDFLFATPRPIYDRVLMNPPFSNDAYIDHVRAAYGWLAPGGELVSVLPNGYRSSRSLQRRNFSDWLDDLDASRYDNPADAFTKSDHSCGVSTHLIHLRRDAA</sequence>
<dbReference type="GO" id="GO:0008168">
    <property type="term" value="F:methyltransferase activity"/>
    <property type="evidence" value="ECO:0007669"/>
    <property type="project" value="InterPro"/>
</dbReference>
<dbReference type="eggNOG" id="COG0827">
    <property type="taxonomic scope" value="Bacteria"/>
</dbReference>
<evidence type="ECO:0000313" key="1">
    <source>
        <dbReference type="EMBL" id="AFY92546.1"/>
    </source>
</evidence>
<dbReference type="Gene3D" id="3.40.50.150">
    <property type="entry name" value="Vaccinia Virus protein VP39"/>
    <property type="match status" value="1"/>
</dbReference>
<dbReference type="EMBL" id="CP003600">
    <property type="protein sequence ID" value="AFY92546.1"/>
    <property type="molecule type" value="Genomic_DNA"/>
</dbReference>
<dbReference type="CDD" id="cd02440">
    <property type="entry name" value="AdoMet_MTases"/>
    <property type="match status" value="1"/>
</dbReference>
<dbReference type="RefSeq" id="WP_015158730.1">
    <property type="nucleotide sequence ID" value="NC_019697.1"/>
</dbReference>
<evidence type="ECO:0008006" key="3">
    <source>
        <dbReference type="Google" id="ProtNLM"/>
    </source>
</evidence>
<dbReference type="PROSITE" id="PS00092">
    <property type="entry name" value="N6_MTASE"/>
    <property type="match status" value="1"/>
</dbReference>
<dbReference type="STRING" id="1173020.Cha6605_1367"/>
<gene>
    <name evidence="1" type="ORF">Cha6605_1367</name>
</gene>
<dbReference type="GO" id="GO:0003676">
    <property type="term" value="F:nucleic acid binding"/>
    <property type="evidence" value="ECO:0007669"/>
    <property type="project" value="InterPro"/>
</dbReference>
<dbReference type="InterPro" id="IPR029063">
    <property type="entry name" value="SAM-dependent_MTases_sf"/>
</dbReference>
<dbReference type="AlphaFoldDB" id="K9UDP0"/>
<reference evidence="1 2" key="1">
    <citation type="submission" date="2012-05" db="EMBL/GenBank/DDBJ databases">
        <title>Finished chromosome of genome of Chamaesiphon sp. PCC 6605.</title>
        <authorList>
            <consortium name="US DOE Joint Genome Institute"/>
            <person name="Gugger M."/>
            <person name="Coursin T."/>
            <person name="Rippka R."/>
            <person name="Tandeau De Marsac N."/>
            <person name="Huntemann M."/>
            <person name="Wei C.-L."/>
            <person name="Han J."/>
            <person name="Detter J.C."/>
            <person name="Han C."/>
            <person name="Tapia R."/>
            <person name="Chen A."/>
            <person name="Kyrpides N."/>
            <person name="Mavromatis K."/>
            <person name="Markowitz V."/>
            <person name="Szeto E."/>
            <person name="Ivanova N."/>
            <person name="Pagani I."/>
            <person name="Pati A."/>
            <person name="Goodwin L."/>
            <person name="Nordberg H.P."/>
            <person name="Cantor M.N."/>
            <person name="Hua S.X."/>
            <person name="Woyke T."/>
            <person name="Kerfeld C.A."/>
        </authorList>
    </citation>
    <scope>NUCLEOTIDE SEQUENCE [LARGE SCALE GENOMIC DNA]</scope>
    <source>
        <strain evidence="2">ATCC 27169 / PCC 6605</strain>
    </source>
</reference>
<dbReference type="InterPro" id="IPR002052">
    <property type="entry name" value="DNA_methylase_N6_adenine_CS"/>
</dbReference>
<accession>K9UDP0</accession>
<name>K9UDP0_CHAP6</name>
<dbReference type="PRINTS" id="PR00507">
    <property type="entry name" value="N12N6MTFRASE"/>
</dbReference>
<organism evidence="1 2">
    <name type="scientific">Chamaesiphon minutus (strain ATCC 27169 / PCC 6605)</name>
    <dbReference type="NCBI Taxonomy" id="1173020"/>
    <lineage>
        <taxon>Bacteria</taxon>
        <taxon>Bacillati</taxon>
        <taxon>Cyanobacteriota</taxon>
        <taxon>Cyanophyceae</taxon>
        <taxon>Gomontiellales</taxon>
        <taxon>Chamaesiphonaceae</taxon>
        <taxon>Chamaesiphon</taxon>
    </lineage>
</organism>
<dbReference type="HOGENOM" id="CLU_745335_0_0_3"/>
<dbReference type="KEGG" id="cmp:Cha6605_1367"/>
<evidence type="ECO:0000313" key="2">
    <source>
        <dbReference type="Proteomes" id="UP000010366"/>
    </source>
</evidence>
<protein>
    <recommendedName>
        <fullName evidence="3">Methyltransferase family protein</fullName>
    </recommendedName>
</protein>
<dbReference type="Proteomes" id="UP000010366">
    <property type="component" value="Chromosome"/>
</dbReference>
<dbReference type="GO" id="GO:0032259">
    <property type="term" value="P:methylation"/>
    <property type="evidence" value="ECO:0007669"/>
    <property type="project" value="InterPro"/>
</dbReference>